<keyword evidence="5 6" id="KW-1015">Disulfide bond</keyword>
<evidence type="ECO:0000313" key="8">
    <source>
        <dbReference type="Proteomes" id="UP001195769"/>
    </source>
</evidence>
<dbReference type="Proteomes" id="UP001195769">
    <property type="component" value="Unassembled WGS sequence"/>
</dbReference>
<dbReference type="GeneID" id="64665473"/>
<proteinExistence type="inferred from homology"/>
<dbReference type="AlphaFoldDB" id="A0AAD4E751"/>
<dbReference type="CDD" id="cd23507">
    <property type="entry name" value="hydrophobin_I"/>
    <property type="match status" value="1"/>
</dbReference>
<evidence type="ECO:0000313" key="7">
    <source>
        <dbReference type="EMBL" id="KAG1900968.1"/>
    </source>
</evidence>
<evidence type="ECO:0000256" key="5">
    <source>
        <dbReference type="ARBA" id="ARBA00023157"/>
    </source>
</evidence>
<evidence type="ECO:0000256" key="2">
    <source>
        <dbReference type="ARBA" id="ARBA00010446"/>
    </source>
</evidence>
<comment type="subcellular location">
    <subcellularLocation>
        <location evidence="1 6">Secreted</location>
        <location evidence="1 6">Cell wall</location>
    </subcellularLocation>
</comment>
<keyword evidence="3 6" id="KW-0134">Cell wall</keyword>
<comment type="similarity">
    <text evidence="2 6">Belongs to the fungal hydrophobin family.</text>
</comment>
<reference evidence="7" key="1">
    <citation type="journal article" date="2020" name="New Phytol.">
        <title>Comparative genomics reveals dynamic genome evolution in host specialist ectomycorrhizal fungi.</title>
        <authorList>
            <person name="Lofgren L.A."/>
            <person name="Nguyen N.H."/>
            <person name="Vilgalys R."/>
            <person name="Ruytinx J."/>
            <person name="Liao H.L."/>
            <person name="Branco S."/>
            <person name="Kuo A."/>
            <person name="LaButti K."/>
            <person name="Lipzen A."/>
            <person name="Andreopoulos W."/>
            <person name="Pangilinan J."/>
            <person name="Riley R."/>
            <person name="Hundley H."/>
            <person name="Na H."/>
            <person name="Barry K."/>
            <person name="Grigoriev I.V."/>
            <person name="Stajich J.E."/>
            <person name="Kennedy P.G."/>
        </authorList>
    </citation>
    <scope>NUCLEOTIDE SEQUENCE</scope>
    <source>
        <strain evidence="7">FC203</strain>
    </source>
</reference>
<keyword evidence="8" id="KW-1185">Reference proteome</keyword>
<evidence type="ECO:0000256" key="1">
    <source>
        <dbReference type="ARBA" id="ARBA00004191"/>
    </source>
</evidence>
<sequence length="177" mass="18591">MLAHPIFCTCHIFYSVHEQEEIKEPLFSCVAVVNLVDPTSTQTSTKSCGDKYKRLDGSFYQASILTLGPGQNPMLSSLLIVSAILLPILASAEYSCDSGITMCCSNTTTTNTTTAEKIIAAYSISEFGLSGLIGYGCSTINTTDNGSVSACINETACCTGQYYGGGIAVNCTATVSV</sequence>
<comment type="caution">
    <text evidence="7">The sequence shown here is derived from an EMBL/GenBank/DDBJ whole genome shotgun (WGS) entry which is preliminary data.</text>
</comment>
<evidence type="ECO:0000256" key="4">
    <source>
        <dbReference type="ARBA" id="ARBA00022525"/>
    </source>
</evidence>
<name>A0AAD4E751_9AGAM</name>
<dbReference type="SMART" id="SM00075">
    <property type="entry name" value="HYDRO"/>
    <property type="match status" value="1"/>
</dbReference>
<keyword evidence="6" id="KW-0732">Signal</keyword>
<evidence type="ECO:0000256" key="3">
    <source>
        <dbReference type="ARBA" id="ARBA00022512"/>
    </source>
</evidence>
<accession>A0AAD4E751</accession>
<protein>
    <recommendedName>
        <fullName evidence="6">Hydrophobin</fullName>
    </recommendedName>
</protein>
<dbReference type="Pfam" id="PF01185">
    <property type="entry name" value="Hydrophobin"/>
    <property type="match status" value="1"/>
</dbReference>
<organism evidence="7 8">
    <name type="scientific">Suillus fuscotomentosus</name>
    <dbReference type="NCBI Taxonomy" id="1912939"/>
    <lineage>
        <taxon>Eukaryota</taxon>
        <taxon>Fungi</taxon>
        <taxon>Dikarya</taxon>
        <taxon>Basidiomycota</taxon>
        <taxon>Agaricomycotina</taxon>
        <taxon>Agaricomycetes</taxon>
        <taxon>Agaricomycetidae</taxon>
        <taxon>Boletales</taxon>
        <taxon>Suillineae</taxon>
        <taxon>Suillaceae</taxon>
        <taxon>Suillus</taxon>
    </lineage>
</organism>
<dbReference type="GO" id="GO:0005199">
    <property type="term" value="F:structural constituent of cell wall"/>
    <property type="evidence" value="ECO:0007669"/>
    <property type="project" value="InterPro"/>
</dbReference>
<dbReference type="RefSeq" id="XP_041226544.1">
    <property type="nucleotide sequence ID" value="XM_041371175.1"/>
</dbReference>
<evidence type="ECO:0000256" key="6">
    <source>
        <dbReference type="RuleBase" id="RU365009"/>
    </source>
</evidence>
<keyword evidence="4 6" id="KW-0964">Secreted</keyword>
<dbReference type="InterPro" id="IPR001338">
    <property type="entry name" value="Class_I_Hydrophobin"/>
</dbReference>
<dbReference type="EMBL" id="JABBWK010000024">
    <property type="protein sequence ID" value="KAG1900968.1"/>
    <property type="molecule type" value="Genomic_DNA"/>
</dbReference>
<dbReference type="GO" id="GO:0009277">
    <property type="term" value="C:fungal-type cell wall"/>
    <property type="evidence" value="ECO:0007669"/>
    <property type="project" value="InterPro"/>
</dbReference>
<gene>
    <name evidence="7" type="ORF">F5891DRAFT_275221</name>
</gene>